<comment type="caution">
    <text evidence="2">The sequence shown here is derived from an EMBL/GenBank/DDBJ whole genome shotgun (WGS) entry which is preliminary data.</text>
</comment>
<proteinExistence type="predicted"/>
<dbReference type="Gene3D" id="3.40.50.1010">
    <property type="entry name" value="5'-nuclease"/>
    <property type="match status" value="1"/>
</dbReference>
<name>A0A497E569_UNCAE</name>
<evidence type="ECO:0000313" key="3">
    <source>
        <dbReference type="Proteomes" id="UP000279422"/>
    </source>
</evidence>
<gene>
    <name evidence="2" type="ORF">DRJ00_07030</name>
</gene>
<dbReference type="PANTHER" id="PTHR38826:SF5">
    <property type="entry name" value="RIBONUCLEASE VAPC13"/>
    <property type="match status" value="1"/>
</dbReference>
<dbReference type="EMBL" id="QMPZ01000123">
    <property type="protein sequence ID" value="RLE08020.1"/>
    <property type="molecule type" value="Genomic_DNA"/>
</dbReference>
<protein>
    <recommendedName>
        <fullName evidence="1">PIN domain-containing protein</fullName>
    </recommendedName>
</protein>
<dbReference type="Proteomes" id="UP000279422">
    <property type="component" value="Unassembled WGS sequence"/>
</dbReference>
<dbReference type="InterPro" id="IPR052106">
    <property type="entry name" value="PINc/VapC_TA"/>
</dbReference>
<dbReference type="InterPro" id="IPR002716">
    <property type="entry name" value="PIN_dom"/>
</dbReference>
<dbReference type="AlphaFoldDB" id="A0A497E569"/>
<organism evidence="2 3">
    <name type="scientific">Aerophobetes bacterium</name>
    <dbReference type="NCBI Taxonomy" id="2030807"/>
    <lineage>
        <taxon>Bacteria</taxon>
        <taxon>Candidatus Aerophobota</taxon>
    </lineage>
</organism>
<dbReference type="SUPFAM" id="SSF88723">
    <property type="entry name" value="PIN domain-like"/>
    <property type="match status" value="1"/>
</dbReference>
<feature type="domain" description="PIN" evidence="1">
    <location>
        <begin position="4"/>
        <end position="126"/>
    </location>
</feature>
<dbReference type="Pfam" id="PF01850">
    <property type="entry name" value="PIN"/>
    <property type="match status" value="1"/>
</dbReference>
<evidence type="ECO:0000313" key="2">
    <source>
        <dbReference type="EMBL" id="RLE08020.1"/>
    </source>
</evidence>
<reference evidence="2 3" key="1">
    <citation type="submission" date="2018-06" db="EMBL/GenBank/DDBJ databases">
        <title>Extensive metabolic versatility and redundancy in microbially diverse, dynamic hydrothermal sediments.</title>
        <authorList>
            <person name="Dombrowski N."/>
            <person name="Teske A."/>
            <person name="Baker B.J."/>
        </authorList>
    </citation>
    <scope>NUCLEOTIDE SEQUENCE [LARGE SCALE GENOMIC DNA]</scope>
    <source>
        <strain evidence="2">B47_G16</strain>
    </source>
</reference>
<dbReference type="InterPro" id="IPR029060">
    <property type="entry name" value="PIN-like_dom_sf"/>
</dbReference>
<sequence length="144" mass="16618">MLNLLDTNIFIYARGRAHKYREACRKIIEFLENPRNDLNVDSEVLQELLYVYTYRGQRKIGIKLVEDIQVLLPTPIQITGEVIAKACELMRKYDSLVPRDAVHAAVTIVEDLEGIVSTDKVFDSVEEIKRIDPIDFVKERIQGQ</sequence>
<evidence type="ECO:0000259" key="1">
    <source>
        <dbReference type="Pfam" id="PF01850"/>
    </source>
</evidence>
<dbReference type="PANTHER" id="PTHR38826">
    <property type="entry name" value="RIBONUCLEASE VAPC13"/>
    <property type="match status" value="1"/>
</dbReference>
<accession>A0A497E569</accession>